<dbReference type="Gene3D" id="3.40.109.10">
    <property type="entry name" value="NADH Oxidase"/>
    <property type="match status" value="1"/>
</dbReference>
<feature type="domain" description="Nitroreductase" evidence="4">
    <location>
        <begin position="12"/>
        <end position="192"/>
    </location>
</feature>
<keyword evidence="1" id="KW-0285">Flavoprotein</keyword>
<gene>
    <name evidence="5" type="ORF">FC78_GL001070</name>
</gene>
<name>A0A0R1KL60_9LACO</name>
<evidence type="ECO:0000313" key="5">
    <source>
        <dbReference type="EMBL" id="KRK84063.1"/>
    </source>
</evidence>
<dbReference type="CDD" id="cd02136">
    <property type="entry name" value="PnbA_NfnB-like"/>
    <property type="match status" value="1"/>
</dbReference>
<evidence type="ECO:0000256" key="3">
    <source>
        <dbReference type="ARBA" id="ARBA00023002"/>
    </source>
</evidence>
<evidence type="ECO:0000256" key="1">
    <source>
        <dbReference type="ARBA" id="ARBA00022630"/>
    </source>
</evidence>
<evidence type="ECO:0000256" key="2">
    <source>
        <dbReference type="ARBA" id="ARBA00022643"/>
    </source>
</evidence>
<dbReference type="GO" id="GO:0016491">
    <property type="term" value="F:oxidoreductase activity"/>
    <property type="evidence" value="ECO:0007669"/>
    <property type="project" value="UniProtKB-KW"/>
</dbReference>
<dbReference type="PANTHER" id="PTHR23026">
    <property type="entry name" value="NADPH NITROREDUCTASE"/>
    <property type="match status" value="1"/>
</dbReference>
<dbReference type="EMBL" id="AZDY01000029">
    <property type="protein sequence ID" value="KRK84063.1"/>
    <property type="molecule type" value="Genomic_DNA"/>
</dbReference>
<sequence>MEKNMDFTDVVTKRHSVRDFKDQPVTQKDLTELIKLAQRAPSWVNSQPWKVYVATGKTLQNIKDTYVQRNSEKGNPDFPVMHRDDWSSETQINMKQWRHEIVHHFENFDEAHEKMSGASTNLYHSPAIIFLTIPKGSSLWSVFDAGSFAQTLMLASKDKGLDTIPTYTSVRFPDVIRQAMEIPDDETLVIGISIDYPKDATINTYQSKREPVENILKFKD</sequence>
<dbReference type="InterPro" id="IPR029479">
    <property type="entry name" value="Nitroreductase"/>
</dbReference>
<dbReference type="PATRIC" id="fig|1423788.3.peg.1098"/>
<comment type="caution">
    <text evidence="5">The sequence shown here is derived from an EMBL/GenBank/DDBJ whole genome shotgun (WGS) entry which is preliminary data.</text>
</comment>
<evidence type="ECO:0000313" key="6">
    <source>
        <dbReference type="Proteomes" id="UP000051515"/>
    </source>
</evidence>
<keyword evidence="2" id="KW-0288">FMN</keyword>
<keyword evidence="6" id="KW-1185">Reference proteome</keyword>
<dbReference type="STRING" id="1423788.FC78_GL001070"/>
<evidence type="ECO:0000259" key="4">
    <source>
        <dbReference type="Pfam" id="PF00881"/>
    </source>
</evidence>
<keyword evidence="3" id="KW-0560">Oxidoreductase</keyword>
<dbReference type="AlphaFoldDB" id="A0A0R1KL60"/>
<dbReference type="InterPro" id="IPR050627">
    <property type="entry name" value="Nitroreductase/BluB"/>
</dbReference>
<proteinExistence type="predicted"/>
<dbReference type="Pfam" id="PF00881">
    <property type="entry name" value="Nitroreductase"/>
    <property type="match status" value="1"/>
</dbReference>
<dbReference type="PANTHER" id="PTHR23026:SF90">
    <property type="entry name" value="IODOTYROSINE DEIODINASE 1"/>
    <property type="match status" value="1"/>
</dbReference>
<protein>
    <submittedName>
        <fullName evidence="5">Nitroreductase</fullName>
    </submittedName>
</protein>
<dbReference type="Proteomes" id="UP000051515">
    <property type="component" value="Unassembled WGS sequence"/>
</dbReference>
<reference evidence="5 6" key="1">
    <citation type="journal article" date="2015" name="Genome Announc.">
        <title>Expanding the biotechnology potential of lactobacilli through comparative genomics of 213 strains and associated genera.</title>
        <authorList>
            <person name="Sun Z."/>
            <person name="Harris H.M."/>
            <person name="McCann A."/>
            <person name="Guo C."/>
            <person name="Argimon S."/>
            <person name="Zhang W."/>
            <person name="Yang X."/>
            <person name="Jeffery I.B."/>
            <person name="Cooney J.C."/>
            <person name="Kagawa T.F."/>
            <person name="Liu W."/>
            <person name="Song Y."/>
            <person name="Salvetti E."/>
            <person name="Wrobel A."/>
            <person name="Rasinkangas P."/>
            <person name="Parkhill J."/>
            <person name="Rea M.C."/>
            <person name="O'Sullivan O."/>
            <person name="Ritari J."/>
            <person name="Douillard F.P."/>
            <person name="Paul Ross R."/>
            <person name="Yang R."/>
            <person name="Briner A.E."/>
            <person name="Felis G.E."/>
            <person name="de Vos W.M."/>
            <person name="Barrangou R."/>
            <person name="Klaenhammer T.R."/>
            <person name="Caufield P.W."/>
            <person name="Cui Y."/>
            <person name="Zhang H."/>
            <person name="O'Toole P.W."/>
        </authorList>
    </citation>
    <scope>NUCLEOTIDE SEQUENCE [LARGE SCALE GENOMIC DNA]</scope>
    <source>
        <strain evidence="5 6">DSM 19674</strain>
    </source>
</reference>
<accession>A0A0R1KL60</accession>
<dbReference type="SUPFAM" id="SSF55469">
    <property type="entry name" value="FMN-dependent nitroreductase-like"/>
    <property type="match status" value="1"/>
</dbReference>
<dbReference type="InterPro" id="IPR000415">
    <property type="entry name" value="Nitroreductase-like"/>
</dbReference>
<organism evidence="5 6">
    <name type="scientific">Companilactobacillus bobalius DSM 19674</name>
    <dbReference type="NCBI Taxonomy" id="1423788"/>
    <lineage>
        <taxon>Bacteria</taxon>
        <taxon>Bacillati</taxon>
        <taxon>Bacillota</taxon>
        <taxon>Bacilli</taxon>
        <taxon>Lactobacillales</taxon>
        <taxon>Lactobacillaceae</taxon>
        <taxon>Companilactobacillus</taxon>
        <taxon>Companilactobacillus bobalius</taxon>
    </lineage>
</organism>